<reference evidence="2" key="1">
    <citation type="journal article" date="2014" name="Int. J. Syst. Evol. Microbiol.">
        <title>Complete genome of a new Firmicutes species belonging to the dominant human colonic microbiota ('Ruminococcus bicirculans') reveals two chromosomes and a selective capacity to utilize plant glucans.</title>
        <authorList>
            <consortium name="NISC Comparative Sequencing Program"/>
            <person name="Wegmann U."/>
            <person name="Louis P."/>
            <person name="Goesmann A."/>
            <person name="Henrissat B."/>
            <person name="Duncan S.H."/>
            <person name="Flint H.J."/>
        </authorList>
    </citation>
    <scope>NUCLEOTIDE SEQUENCE</scope>
    <source>
        <strain evidence="2">CGMCC 1.15931</strain>
    </source>
</reference>
<dbReference type="EMBL" id="WNKZ01000022">
    <property type="protein sequence ID" value="MTV53123.1"/>
    <property type="molecule type" value="Genomic_DNA"/>
</dbReference>
<dbReference type="RefSeq" id="WP_155470439.1">
    <property type="nucleotide sequence ID" value="NZ_BMKG01000001.1"/>
</dbReference>
<reference evidence="2" key="4">
    <citation type="submission" date="2024-05" db="EMBL/GenBank/DDBJ databases">
        <authorList>
            <person name="Sun Q."/>
            <person name="Zhou Y."/>
        </authorList>
    </citation>
    <scope>NUCLEOTIDE SEQUENCE</scope>
    <source>
        <strain evidence="2">CGMCC 1.15931</strain>
    </source>
</reference>
<keyword evidence="5" id="KW-1185">Reference proteome</keyword>
<evidence type="ECO:0000313" key="4">
    <source>
        <dbReference type="Proteomes" id="UP000430634"/>
    </source>
</evidence>
<sequence>MTMISVAVDGEVVAAADTDGLALLSVRLFGSVTEPHAAMLSFDGTVAAGGAGGYRTWLEALRLRAGQAVTVRFGADGTAATPVRTQAGLHPGQPPDIRTDVKPTPQQTAAMRSQPRVRAGFSFVITTSTGTECEVRSGPEDENFQCLVLWTLDALPDVARIRASVSNRERIVRREHGTPAFEGRLALGDSVTIRCGD</sequence>
<evidence type="ECO:0000256" key="1">
    <source>
        <dbReference type="SAM" id="MobiDB-lite"/>
    </source>
</evidence>
<evidence type="ECO:0000313" key="3">
    <source>
        <dbReference type="EMBL" id="MTV53123.1"/>
    </source>
</evidence>
<reference evidence="3 4" key="3">
    <citation type="submission" date="2019-11" db="EMBL/GenBank/DDBJ databases">
        <title>Type strains purchased from KCTC, JCM and DSMZ.</title>
        <authorList>
            <person name="Lu H."/>
        </authorList>
    </citation>
    <scope>NUCLEOTIDE SEQUENCE [LARGE SCALE GENOMIC DNA]</scope>
    <source>
        <strain evidence="3 4">KCTC 52429</strain>
    </source>
</reference>
<gene>
    <name evidence="2" type="ORF">GCM10011572_03900</name>
    <name evidence="3" type="ORF">GM672_10310</name>
</gene>
<feature type="region of interest" description="Disordered" evidence="1">
    <location>
        <begin position="83"/>
        <end position="103"/>
    </location>
</feature>
<evidence type="ECO:0000313" key="2">
    <source>
        <dbReference type="EMBL" id="GGB85171.1"/>
    </source>
</evidence>
<protein>
    <submittedName>
        <fullName evidence="3">Uncharacterized protein</fullName>
    </submittedName>
</protein>
<dbReference type="Proteomes" id="UP000430634">
    <property type="component" value="Unassembled WGS sequence"/>
</dbReference>
<proteinExistence type="predicted"/>
<comment type="caution">
    <text evidence="3">The sequence shown here is derived from an EMBL/GenBank/DDBJ whole genome shotgun (WGS) entry which is preliminary data.</text>
</comment>
<evidence type="ECO:0000313" key="5">
    <source>
        <dbReference type="Proteomes" id="UP000622638"/>
    </source>
</evidence>
<dbReference type="EMBL" id="BMKG01000001">
    <property type="protein sequence ID" value="GGB85171.1"/>
    <property type="molecule type" value="Genomic_DNA"/>
</dbReference>
<dbReference type="Proteomes" id="UP000622638">
    <property type="component" value="Unassembled WGS sequence"/>
</dbReference>
<accession>A0A6I3SVC8</accession>
<reference evidence="5" key="2">
    <citation type="journal article" date="2019" name="Int. J. Syst. Evol. Microbiol.">
        <title>The Global Catalogue of Microorganisms (GCM) 10K type strain sequencing project: providing services to taxonomists for standard genome sequencing and annotation.</title>
        <authorList>
            <consortium name="The Broad Institute Genomics Platform"/>
            <consortium name="The Broad Institute Genome Sequencing Center for Infectious Disease"/>
            <person name="Wu L."/>
            <person name="Ma J."/>
        </authorList>
    </citation>
    <scope>NUCLEOTIDE SEQUENCE [LARGE SCALE GENOMIC DNA]</scope>
    <source>
        <strain evidence="5">CGMCC 1.15931</strain>
    </source>
</reference>
<name>A0A6I3SVC8_9BURK</name>
<dbReference type="AlphaFoldDB" id="A0A6I3SVC8"/>
<dbReference type="OrthoDB" id="8754539at2"/>
<organism evidence="3 4">
    <name type="scientific">Pseudoduganella buxea</name>
    <dbReference type="NCBI Taxonomy" id="1949069"/>
    <lineage>
        <taxon>Bacteria</taxon>
        <taxon>Pseudomonadati</taxon>
        <taxon>Pseudomonadota</taxon>
        <taxon>Betaproteobacteria</taxon>
        <taxon>Burkholderiales</taxon>
        <taxon>Oxalobacteraceae</taxon>
        <taxon>Telluria group</taxon>
        <taxon>Pseudoduganella</taxon>
    </lineage>
</organism>